<protein>
    <submittedName>
        <fullName evidence="1">Uncharacterized protein</fullName>
    </submittedName>
</protein>
<proteinExistence type="predicted"/>
<gene>
    <name evidence="1" type="ORF">FA95DRAFT_872870</name>
</gene>
<sequence length="316" mass="32979">MLPTVRPHLHKWKGVSGAIPRVGSSARCTAGSAYHMLAAAGGWPLHHSLETGALQKGKGVNDALAAGATVLIFELGTYLLAMDDRAVAVGFAMAAAAPMRPPCLCLSAIADLISDSAALDTTISGMLGLPLHSCTNAVNKRVAEKAGHSGRPSSAASGVQCLASRKGRSDITGVCGPVPVRGVPLVNPVFSPCFHVAGSPRSNLAGLVPPWRGHCAASSRPVRGPVACDPGLRSKMRSLHDLWPVGSCRANANRAATSSIRVSRQRLLSVGCSGHRRPSLSRSSCDGLRLVAERLSFGNGDYGLRLCTSFDYNYNR</sequence>
<evidence type="ECO:0000313" key="2">
    <source>
        <dbReference type="Proteomes" id="UP000814033"/>
    </source>
</evidence>
<dbReference type="EMBL" id="MU275873">
    <property type="protein sequence ID" value="KAI0049413.1"/>
    <property type="molecule type" value="Genomic_DNA"/>
</dbReference>
<dbReference type="Proteomes" id="UP000814033">
    <property type="component" value="Unassembled WGS sequence"/>
</dbReference>
<organism evidence="1 2">
    <name type="scientific">Auriscalpium vulgare</name>
    <dbReference type="NCBI Taxonomy" id="40419"/>
    <lineage>
        <taxon>Eukaryota</taxon>
        <taxon>Fungi</taxon>
        <taxon>Dikarya</taxon>
        <taxon>Basidiomycota</taxon>
        <taxon>Agaricomycotina</taxon>
        <taxon>Agaricomycetes</taxon>
        <taxon>Russulales</taxon>
        <taxon>Auriscalpiaceae</taxon>
        <taxon>Auriscalpium</taxon>
    </lineage>
</organism>
<accession>A0ACB8RZV9</accession>
<name>A0ACB8RZV9_9AGAM</name>
<comment type="caution">
    <text evidence="1">The sequence shown here is derived from an EMBL/GenBank/DDBJ whole genome shotgun (WGS) entry which is preliminary data.</text>
</comment>
<reference evidence="1" key="2">
    <citation type="journal article" date="2022" name="New Phytol.">
        <title>Evolutionary transition to the ectomycorrhizal habit in the genomes of a hyperdiverse lineage of mushroom-forming fungi.</title>
        <authorList>
            <person name="Looney B."/>
            <person name="Miyauchi S."/>
            <person name="Morin E."/>
            <person name="Drula E."/>
            <person name="Courty P.E."/>
            <person name="Kohler A."/>
            <person name="Kuo A."/>
            <person name="LaButti K."/>
            <person name="Pangilinan J."/>
            <person name="Lipzen A."/>
            <person name="Riley R."/>
            <person name="Andreopoulos W."/>
            <person name="He G."/>
            <person name="Johnson J."/>
            <person name="Nolan M."/>
            <person name="Tritt A."/>
            <person name="Barry K.W."/>
            <person name="Grigoriev I.V."/>
            <person name="Nagy L.G."/>
            <person name="Hibbett D."/>
            <person name="Henrissat B."/>
            <person name="Matheny P.B."/>
            <person name="Labbe J."/>
            <person name="Martin F.M."/>
        </authorList>
    </citation>
    <scope>NUCLEOTIDE SEQUENCE</scope>
    <source>
        <strain evidence="1">FP105234-sp</strain>
    </source>
</reference>
<reference evidence="1" key="1">
    <citation type="submission" date="2021-02" db="EMBL/GenBank/DDBJ databases">
        <authorList>
            <consortium name="DOE Joint Genome Institute"/>
            <person name="Ahrendt S."/>
            <person name="Looney B.P."/>
            <person name="Miyauchi S."/>
            <person name="Morin E."/>
            <person name="Drula E."/>
            <person name="Courty P.E."/>
            <person name="Chicoki N."/>
            <person name="Fauchery L."/>
            <person name="Kohler A."/>
            <person name="Kuo A."/>
            <person name="Labutti K."/>
            <person name="Pangilinan J."/>
            <person name="Lipzen A."/>
            <person name="Riley R."/>
            <person name="Andreopoulos W."/>
            <person name="He G."/>
            <person name="Johnson J."/>
            <person name="Barry K.W."/>
            <person name="Grigoriev I.V."/>
            <person name="Nagy L."/>
            <person name="Hibbett D."/>
            <person name="Henrissat B."/>
            <person name="Matheny P.B."/>
            <person name="Labbe J."/>
            <person name="Martin F."/>
        </authorList>
    </citation>
    <scope>NUCLEOTIDE SEQUENCE</scope>
    <source>
        <strain evidence="1">FP105234-sp</strain>
    </source>
</reference>
<evidence type="ECO:0000313" key="1">
    <source>
        <dbReference type="EMBL" id="KAI0049413.1"/>
    </source>
</evidence>
<keyword evidence="2" id="KW-1185">Reference proteome</keyword>